<organism evidence="2 3">
    <name type="scientific">Bacillus phage vB_BanS_Sophrita</name>
    <dbReference type="NCBI Taxonomy" id="2894790"/>
    <lineage>
        <taxon>Viruses</taxon>
        <taxon>Duplodnaviria</taxon>
        <taxon>Heunggongvirae</taxon>
        <taxon>Uroviricota</taxon>
        <taxon>Caudoviricetes</taxon>
        <taxon>Joanripponvirinae</taxon>
        <taxon>Sophritavirus</taxon>
        <taxon>Sophritavirus sophrita</taxon>
    </lineage>
</organism>
<gene>
    <name evidence="2" type="ORF">SOPHRITA_259</name>
</gene>
<protein>
    <submittedName>
        <fullName evidence="2">Uncharacterized protein</fullName>
    </submittedName>
</protein>
<dbReference type="Proteomes" id="UP000827460">
    <property type="component" value="Segment"/>
</dbReference>
<evidence type="ECO:0000313" key="2">
    <source>
        <dbReference type="EMBL" id="UGO50846.1"/>
    </source>
</evidence>
<name>A0AAE8YVM0_9CAUD</name>
<proteinExistence type="predicted"/>
<feature type="coiled-coil region" evidence="1">
    <location>
        <begin position="54"/>
        <end position="88"/>
    </location>
</feature>
<sequence length="89" mass="10307">MKWLDKLLNKQAPVDLDMDGKIETISQEVEGLVESFKRVFDGVAKKTENLHELIHEAEEVIIKAESDIDKAKEQIEKNNRITQKLKDLF</sequence>
<accession>A0AAE8YVM0</accession>
<keyword evidence="3" id="KW-1185">Reference proteome</keyword>
<keyword evidence="1" id="KW-0175">Coiled coil</keyword>
<evidence type="ECO:0000313" key="3">
    <source>
        <dbReference type="Proteomes" id="UP000827460"/>
    </source>
</evidence>
<dbReference type="EMBL" id="OK499991">
    <property type="protein sequence ID" value="UGO50846.1"/>
    <property type="molecule type" value="Genomic_DNA"/>
</dbReference>
<evidence type="ECO:0000256" key="1">
    <source>
        <dbReference type="SAM" id="Coils"/>
    </source>
</evidence>
<reference evidence="2" key="1">
    <citation type="submission" date="2021-10" db="EMBL/GenBank/DDBJ databases">
        <authorList>
            <person name="Lavering E.D."/>
            <person name="James R."/>
            <person name="Fairholm J.D."/>
            <person name="Ogilvie B.H."/>
            <person name="Thurgood T.L."/>
            <person name="Robison R.A."/>
            <person name="Grose J.H."/>
        </authorList>
    </citation>
    <scope>NUCLEOTIDE SEQUENCE</scope>
</reference>